<keyword evidence="5" id="KW-0229">DNA integration</keyword>
<dbReference type="Gene3D" id="1.10.443.10">
    <property type="entry name" value="Intergrase catalytic core"/>
    <property type="match status" value="1"/>
</dbReference>
<keyword evidence="7" id="KW-0233">DNA recombination</keyword>
<reference evidence="12 13" key="1">
    <citation type="submission" date="2021-01" db="EMBL/GenBank/DDBJ databases">
        <title>Genome public.</title>
        <authorList>
            <person name="Liu C."/>
            <person name="Sun Q."/>
        </authorList>
    </citation>
    <scope>NUCLEOTIDE SEQUENCE [LARGE SCALE GENOMIC DNA]</scope>
    <source>
        <strain evidence="12 13">YIM B02564</strain>
    </source>
</reference>
<evidence type="ECO:0000256" key="8">
    <source>
        <dbReference type="ARBA" id="ARBA00023306"/>
    </source>
</evidence>
<comment type="subcellular location">
    <subcellularLocation>
        <location evidence="1">Cytoplasm</location>
    </subcellularLocation>
</comment>
<dbReference type="InterPro" id="IPR004107">
    <property type="entry name" value="Integrase_SAM-like_N"/>
</dbReference>
<dbReference type="InterPro" id="IPR044068">
    <property type="entry name" value="CB"/>
</dbReference>
<dbReference type="InterPro" id="IPR013762">
    <property type="entry name" value="Integrase-like_cat_sf"/>
</dbReference>
<dbReference type="InterPro" id="IPR002104">
    <property type="entry name" value="Integrase_catalytic"/>
</dbReference>
<keyword evidence="3" id="KW-0132">Cell division</keyword>
<evidence type="ECO:0000259" key="11">
    <source>
        <dbReference type="PROSITE" id="PS51900"/>
    </source>
</evidence>
<evidence type="ECO:0000256" key="6">
    <source>
        <dbReference type="ARBA" id="ARBA00023125"/>
    </source>
</evidence>
<keyword evidence="6 9" id="KW-0238">DNA-binding</keyword>
<dbReference type="PROSITE" id="PS51900">
    <property type="entry name" value="CB"/>
    <property type="match status" value="1"/>
</dbReference>
<evidence type="ECO:0000313" key="13">
    <source>
        <dbReference type="Proteomes" id="UP000623967"/>
    </source>
</evidence>
<evidence type="ECO:0000256" key="1">
    <source>
        <dbReference type="ARBA" id="ARBA00004496"/>
    </source>
</evidence>
<evidence type="ECO:0000256" key="4">
    <source>
        <dbReference type="ARBA" id="ARBA00022829"/>
    </source>
</evidence>
<dbReference type="RefSeq" id="WP_202653377.1">
    <property type="nucleotide sequence ID" value="NZ_JAESWB010000134.1"/>
</dbReference>
<evidence type="ECO:0000259" key="10">
    <source>
        <dbReference type="PROSITE" id="PS51898"/>
    </source>
</evidence>
<feature type="domain" description="Core-binding (CB)" evidence="11">
    <location>
        <begin position="17"/>
        <end position="115"/>
    </location>
</feature>
<dbReference type="PANTHER" id="PTHR30349:SF77">
    <property type="entry name" value="TYROSINE RECOMBINASE XERC"/>
    <property type="match status" value="1"/>
</dbReference>
<dbReference type="PANTHER" id="PTHR30349">
    <property type="entry name" value="PHAGE INTEGRASE-RELATED"/>
    <property type="match status" value="1"/>
</dbReference>
<evidence type="ECO:0000256" key="9">
    <source>
        <dbReference type="PROSITE-ProRule" id="PRU01248"/>
    </source>
</evidence>
<sequence length="375" mass="43825">MKNEQQQLFALIEEKVHRLPYYVGQYVEYKEAGDRAKPNTLLSYLYDYERFFSFLTEEGYYQGELRDVPLTVLETLKREDIDKYLLFLKKYSNIKKRTSRNRMLSSLKSLFHYLSQIEEDDDGFPLLKRNIMAKIEIKGTKPSPQAQADALKGRVFTSRQEIQDFLDFVALGYAKTIKDSHEREPVKKRLLHYYSLNMERDLAILSLILGSGLRIYETVSLDVSDIDWKERAVRVVRKGKEDKTLVHFSESALAQLESYLAIRDDRYHITRKQEPALFVSLPTGPNKQVGRLTKRAAQEMIGKYTKWYGRSLSAHNLRHSFATVHWAENQDVFGLQSQLGHSNPQTTQRYALIFNDTLREMIDKMDKNDDEPPSD</sequence>
<comment type="caution">
    <text evidence="12">The sequence shown here is derived from an EMBL/GenBank/DDBJ whole genome shotgun (WGS) entry which is preliminary data.</text>
</comment>
<keyword evidence="13" id="KW-1185">Reference proteome</keyword>
<evidence type="ECO:0000313" key="12">
    <source>
        <dbReference type="EMBL" id="MBL4952098.1"/>
    </source>
</evidence>
<dbReference type="InterPro" id="IPR010998">
    <property type="entry name" value="Integrase_recombinase_N"/>
</dbReference>
<keyword evidence="4" id="KW-0159">Chromosome partition</keyword>
<dbReference type="InterPro" id="IPR050090">
    <property type="entry name" value="Tyrosine_recombinase_XerCD"/>
</dbReference>
<keyword evidence="8" id="KW-0131">Cell cycle</keyword>
<dbReference type="SUPFAM" id="SSF56349">
    <property type="entry name" value="DNA breaking-rejoining enzymes"/>
    <property type="match status" value="1"/>
</dbReference>
<name>A0ABS1TLQ4_9BACI</name>
<dbReference type="PROSITE" id="PS51898">
    <property type="entry name" value="TYR_RECOMBINASE"/>
    <property type="match status" value="1"/>
</dbReference>
<feature type="domain" description="Tyr recombinase" evidence="10">
    <location>
        <begin position="176"/>
        <end position="363"/>
    </location>
</feature>
<accession>A0ABS1TLQ4</accession>
<evidence type="ECO:0000256" key="5">
    <source>
        <dbReference type="ARBA" id="ARBA00022908"/>
    </source>
</evidence>
<dbReference type="EMBL" id="JAESWB010000134">
    <property type="protein sequence ID" value="MBL4952098.1"/>
    <property type="molecule type" value="Genomic_DNA"/>
</dbReference>
<evidence type="ECO:0000256" key="2">
    <source>
        <dbReference type="ARBA" id="ARBA00022490"/>
    </source>
</evidence>
<proteinExistence type="predicted"/>
<dbReference type="Pfam" id="PF02899">
    <property type="entry name" value="Phage_int_SAM_1"/>
    <property type="match status" value="1"/>
</dbReference>
<evidence type="ECO:0000256" key="3">
    <source>
        <dbReference type="ARBA" id="ARBA00022618"/>
    </source>
</evidence>
<dbReference type="Pfam" id="PF00589">
    <property type="entry name" value="Phage_integrase"/>
    <property type="match status" value="1"/>
</dbReference>
<dbReference type="Gene3D" id="1.10.150.130">
    <property type="match status" value="1"/>
</dbReference>
<evidence type="ECO:0000256" key="7">
    <source>
        <dbReference type="ARBA" id="ARBA00023172"/>
    </source>
</evidence>
<organism evidence="12 13">
    <name type="scientific">Neobacillus paridis</name>
    <dbReference type="NCBI Taxonomy" id="2803862"/>
    <lineage>
        <taxon>Bacteria</taxon>
        <taxon>Bacillati</taxon>
        <taxon>Bacillota</taxon>
        <taxon>Bacilli</taxon>
        <taxon>Bacillales</taxon>
        <taxon>Bacillaceae</taxon>
        <taxon>Neobacillus</taxon>
    </lineage>
</organism>
<dbReference type="NCBIfam" id="NF003462">
    <property type="entry name" value="PRK05084.1"/>
    <property type="match status" value="1"/>
</dbReference>
<dbReference type="Proteomes" id="UP000623967">
    <property type="component" value="Unassembled WGS sequence"/>
</dbReference>
<dbReference type="InterPro" id="IPR011010">
    <property type="entry name" value="DNA_brk_join_enz"/>
</dbReference>
<protein>
    <submittedName>
        <fullName evidence="12">Tyrosine recombinase XerS</fullName>
    </submittedName>
</protein>
<dbReference type="SUPFAM" id="SSF47823">
    <property type="entry name" value="lambda integrase-like, N-terminal domain"/>
    <property type="match status" value="1"/>
</dbReference>
<gene>
    <name evidence="12" type="primary">xerS</name>
    <name evidence="12" type="ORF">JK635_07725</name>
</gene>
<keyword evidence="2" id="KW-0963">Cytoplasm</keyword>